<evidence type="ECO:0000256" key="2">
    <source>
        <dbReference type="ARBA" id="ARBA00012438"/>
    </source>
</evidence>
<feature type="domain" description="PAS" evidence="7">
    <location>
        <begin position="486"/>
        <end position="556"/>
    </location>
</feature>
<dbReference type="GO" id="GO:0005886">
    <property type="term" value="C:plasma membrane"/>
    <property type="evidence" value="ECO:0007669"/>
    <property type="project" value="TreeGrafter"/>
</dbReference>
<dbReference type="SMART" id="SM00388">
    <property type="entry name" value="HisKA"/>
    <property type="match status" value="1"/>
</dbReference>
<dbReference type="Pfam" id="PF02518">
    <property type="entry name" value="HATPase_c"/>
    <property type="match status" value="1"/>
</dbReference>
<dbReference type="eggNOG" id="COG2205">
    <property type="taxonomic scope" value="Bacteria"/>
</dbReference>
<dbReference type="HOGENOM" id="CLU_000445_23_1_5"/>
<keyword evidence="3" id="KW-0597">Phosphoprotein</keyword>
<dbReference type="InterPro" id="IPR035965">
    <property type="entry name" value="PAS-like_dom_sf"/>
</dbReference>
<dbReference type="PRINTS" id="PR00344">
    <property type="entry name" value="BCTRLSENSOR"/>
</dbReference>
<dbReference type="Gene3D" id="3.30.565.10">
    <property type="entry name" value="Histidine kinase-like ATPase, C-terminal domain"/>
    <property type="match status" value="1"/>
</dbReference>
<evidence type="ECO:0000259" key="7">
    <source>
        <dbReference type="PROSITE" id="PS50112"/>
    </source>
</evidence>
<dbReference type="Pfam" id="PF00512">
    <property type="entry name" value="HisKA"/>
    <property type="match status" value="1"/>
</dbReference>
<dbReference type="PATRIC" id="fig|1261131.3.peg.35"/>
<protein>
    <recommendedName>
        <fullName evidence="2">histidine kinase</fullName>
        <ecNumber evidence="2">2.7.13.3</ecNumber>
    </recommendedName>
</protein>
<reference evidence="8 9" key="1">
    <citation type="journal article" date="2014" name="Mol. Plant Microbe Interact.">
        <title>The complete genome sequence of Candidatus Liberibacter americanus, associated with citrus Huanglongbing.</title>
        <authorList>
            <person name="Wulff N.A."/>
            <person name="Zhang S."/>
            <person name="Setubal J.C."/>
            <person name="Almeida N.F."/>
            <person name="Martins E.C."/>
            <person name="Harakava R."/>
            <person name="Kumar D."/>
            <person name="Rangel L.T."/>
            <person name="Foissac X."/>
            <person name="Bove J."/>
            <person name="Gabriel D.W."/>
        </authorList>
    </citation>
    <scope>NUCLEOTIDE SEQUENCE [LARGE SCALE GENOMIC DNA]</scope>
    <source>
        <strain evidence="8 9">Sao Paulo</strain>
    </source>
</reference>
<evidence type="ECO:0000313" key="8">
    <source>
        <dbReference type="EMBL" id="AHA27424.1"/>
    </source>
</evidence>
<accession>U6B2Y5</accession>
<evidence type="ECO:0000313" key="9">
    <source>
        <dbReference type="Proteomes" id="UP000017862"/>
    </source>
</evidence>
<dbReference type="SUPFAM" id="SSF47384">
    <property type="entry name" value="Homodimeric domain of signal transducing histidine kinase"/>
    <property type="match status" value="1"/>
</dbReference>
<sequence length="853" mass="97169">MSIDYINSKTKNISDKNCTDTKNNTSEIDIKSKSITTDFNVENAINKESLKELPIIDSKKKIEIDMHTSGEKSESKNEFLFDPKHSTVRFTWKINAEGYIVDISKEFPQTIGQYTHKVVGMRFCDINNLLRIDPNNYLYEILKQQNTWYGKTTFWPIEGTKLHVPIDLSALPMYSQNHEFKGFKGLGIINISQAKNDPHQFGTKLDSIFSESHNKTEDKSAIKKYEHPIASSKKVPLCSKPTIHTIKEQRYIENNTDLEFSKHTISFPENLDVKNKMEFIYKHYLTKRDILKSAKQLSYSVDEPSFTVNNDSIHTINLNTYVESIKPQINTIDDEYEKAFHYRHYSLSTYFGENKNLTPEHADKYHIPLLVHSNGNLLYANPSFLLLTGYKNIEEIEKSGGIDNLLNAQKLPNSKRTLGSISLYHIDGTSITVTSRLHSIRWNGEKSLAITFVHIDRNNKIYRPIDSSRIDNGKKEKCNLSNTEIEAMQLFSILELASDGVAIINGDGKIISANQAISKLFGYSSKDLLEQKISNFFVREYQNTTNSYISEILKLKAGDKIEKTTIGRTKKGELVSLRITITKLPFSIYYCMIIHDISEWKQEKKKLYDAKKTAEKENSYKSDFLARISHEIRTPLTAIIGFAEIIKNQKLGPVGSNRYIEYADYINKSGNLVLDIVNDLLDISKIEAGQMDFHFESVSLNETISEAISLINLYANEKRILIRTSFSSEIPRIFADMRSIKQIALNILSNAINFTPSGGQIIISTAYIRNKGVILRIKDTGIGMNSYELEKAMQPFRQIINPTRVRKEGTGLGLPLTKAMVDANMGKFSIFSTPSKGTFIEIIFPVNTHNKVL</sequence>
<feature type="domain" description="Histidine kinase" evidence="6">
    <location>
        <begin position="627"/>
        <end position="848"/>
    </location>
</feature>
<dbReference type="InterPro" id="IPR005467">
    <property type="entry name" value="His_kinase_dom"/>
</dbReference>
<dbReference type="GO" id="GO:0009927">
    <property type="term" value="F:histidine phosphotransfer kinase activity"/>
    <property type="evidence" value="ECO:0007669"/>
    <property type="project" value="TreeGrafter"/>
</dbReference>
<dbReference type="RefSeq" id="WP_007556657.1">
    <property type="nucleotide sequence ID" value="NC_022793.1"/>
</dbReference>
<dbReference type="NCBIfam" id="TIGR00229">
    <property type="entry name" value="sensory_box"/>
    <property type="match status" value="1"/>
</dbReference>
<dbReference type="Gene3D" id="1.10.287.130">
    <property type="match status" value="1"/>
</dbReference>
<evidence type="ECO:0000256" key="5">
    <source>
        <dbReference type="ARBA" id="ARBA00022777"/>
    </source>
</evidence>
<dbReference type="InterPro" id="IPR004358">
    <property type="entry name" value="Sig_transdc_His_kin-like_C"/>
</dbReference>
<dbReference type="AlphaFoldDB" id="U6B2Y5"/>
<organism evidence="8 9">
    <name type="scientific">Candidatus Liberibacter americanus str. Sao Paulo</name>
    <dbReference type="NCBI Taxonomy" id="1261131"/>
    <lineage>
        <taxon>Bacteria</taxon>
        <taxon>Pseudomonadati</taxon>
        <taxon>Pseudomonadota</taxon>
        <taxon>Alphaproteobacteria</taxon>
        <taxon>Hyphomicrobiales</taxon>
        <taxon>Rhizobiaceae</taxon>
        <taxon>Liberibacter</taxon>
    </lineage>
</organism>
<dbReference type="PANTHER" id="PTHR43047:SF72">
    <property type="entry name" value="OSMOSENSING HISTIDINE PROTEIN KINASE SLN1"/>
    <property type="match status" value="1"/>
</dbReference>
<dbReference type="CDD" id="cd00130">
    <property type="entry name" value="PAS"/>
    <property type="match status" value="1"/>
</dbReference>
<dbReference type="SUPFAM" id="SSF55874">
    <property type="entry name" value="ATPase domain of HSP90 chaperone/DNA topoisomerase II/histidine kinase"/>
    <property type="match status" value="1"/>
</dbReference>
<dbReference type="PROSITE" id="PS50112">
    <property type="entry name" value="PAS"/>
    <property type="match status" value="1"/>
</dbReference>
<dbReference type="InterPro" id="IPR036890">
    <property type="entry name" value="HATPase_C_sf"/>
</dbReference>
<evidence type="ECO:0000256" key="4">
    <source>
        <dbReference type="ARBA" id="ARBA00022679"/>
    </source>
</evidence>
<dbReference type="EC" id="2.7.13.3" evidence="2"/>
<dbReference type="InterPro" id="IPR003661">
    <property type="entry name" value="HisK_dim/P_dom"/>
</dbReference>
<proteinExistence type="predicted"/>
<dbReference type="Pfam" id="PF13426">
    <property type="entry name" value="PAS_9"/>
    <property type="match status" value="2"/>
</dbReference>
<dbReference type="EMBL" id="CP006604">
    <property type="protein sequence ID" value="AHA27424.1"/>
    <property type="molecule type" value="Genomic_DNA"/>
</dbReference>
<dbReference type="InterPro" id="IPR036097">
    <property type="entry name" value="HisK_dim/P_sf"/>
</dbReference>
<dbReference type="KEGG" id="lar:lam_041"/>
<dbReference type="PANTHER" id="PTHR43047">
    <property type="entry name" value="TWO-COMPONENT HISTIDINE PROTEIN KINASE"/>
    <property type="match status" value="1"/>
</dbReference>
<evidence type="ECO:0000259" key="6">
    <source>
        <dbReference type="PROSITE" id="PS50109"/>
    </source>
</evidence>
<dbReference type="InterPro" id="IPR003594">
    <property type="entry name" value="HATPase_dom"/>
</dbReference>
<dbReference type="Proteomes" id="UP000017862">
    <property type="component" value="Chromosome"/>
</dbReference>
<dbReference type="Gene3D" id="3.30.450.20">
    <property type="entry name" value="PAS domain"/>
    <property type="match status" value="1"/>
</dbReference>
<dbReference type="PROSITE" id="PS50109">
    <property type="entry name" value="HIS_KIN"/>
    <property type="match status" value="1"/>
</dbReference>
<dbReference type="SMART" id="SM00387">
    <property type="entry name" value="HATPase_c"/>
    <property type="match status" value="1"/>
</dbReference>
<evidence type="ECO:0000256" key="1">
    <source>
        <dbReference type="ARBA" id="ARBA00000085"/>
    </source>
</evidence>
<name>U6B2Y5_9HYPH</name>
<keyword evidence="5 8" id="KW-0418">Kinase</keyword>
<dbReference type="GO" id="GO:0000155">
    <property type="term" value="F:phosphorelay sensor kinase activity"/>
    <property type="evidence" value="ECO:0007669"/>
    <property type="project" value="InterPro"/>
</dbReference>
<dbReference type="InterPro" id="IPR000014">
    <property type="entry name" value="PAS"/>
</dbReference>
<keyword evidence="9" id="KW-1185">Reference proteome</keyword>
<evidence type="ECO:0000256" key="3">
    <source>
        <dbReference type="ARBA" id="ARBA00022553"/>
    </source>
</evidence>
<dbReference type="STRING" id="1261131.lam_041"/>
<dbReference type="CDD" id="cd00082">
    <property type="entry name" value="HisKA"/>
    <property type="match status" value="1"/>
</dbReference>
<dbReference type="SUPFAM" id="SSF55785">
    <property type="entry name" value="PYP-like sensor domain (PAS domain)"/>
    <property type="match status" value="1"/>
</dbReference>
<keyword evidence="4" id="KW-0808">Transferase</keyword>
<dbReference type="SMART" id="SM00091">
    <property type="entry name" value="PAS"/>
    <property type="match status" value="3"/>
</dbReference>
<comment type="catalytic activity">
    <reaction evidence="1">
        <text>ATP + protein L-histidine = ADP + protein N-phospho-L-histidine.</text>
        <dbReference type="EC" id="2.7.13.3"/>
    </reaction>
</comment>
<gene>
    <name evidence="8" type="primary">baeS</name>
    <name evidence="8" type="ORF">lam_041</name>
</gene>